<evidence type="ECO:0000313" key="5">
    <source>
        <dbReference type="Proteomes" id="UP000078200"/>
    </source>
</evidence>
<dbReference type="EnsemblMetazoa" id="GAUT042128-RA">
    <property type="protein sequence ID" value="GAUT042128-PA"/>
    <property type="gene ID" value="GAUT042128"/>
</dbReference>
<organism evidence="4 5">
    <name type="scientific">Glossina austeni</name>
    <name type="common">Savannah tsetse fly</name>
    <dbReference type="NCBI Taxonomy" id="7395"/>
    <lineage>
        <taxon>Eukaryota</taxon>
        <taxon>Metazoa</taxon>
        <taxon>Ecdysozoa</taxon>
        <taxon>Arthropoda</taxon>
        <taxon>Hexapoda</taxon>
        <taxon>Insecta</taxon>
        <taxon>Pterygota</taxon>
        <taxon>Neoptera</taxon>
        <taxon>Endopterygota</taxon>
        <taxon>Diptera</taxon>
        <taxon>Brachycera</taxon>
        <taxon>Muscomorpha</taxon>
        <taxon>Hippoboscoidea</taxon>
        <taxon>Glossinidae</taxon>
        <taxon>Glossina</taxon>
    </lineage>
</organism>
<evidence type="ECO:0008006" key="6">
    <source>
        <dbReference type="Google" id="ProtNLM"/>
    </source>
</evidence>
<feature type="compositionally biased region" description="Low complexity" evidence="2">
    <location>
        <begin position="235"/>
        <end position="248"/>
    </location>
</feature>
<feature type="signal peptide" evidence="3">
    <location>
        <begin position="1"/>
        <end position="20"/>
    </location>
</feature>
<reference evidence="4" key="1">
    <citation type="submission" date="2020-05" db="UniProtKB">
        <authorList>
            <consortium name="EnsemblMetazoa"/>
        </authorList>
    </citation>
    <scope>IDENTIFICATION</scope>
    <source>
        <strain evidence="4">TTRI</strain>
    </source>
</reference>
<dbReference type="STRING" id="7395.A0A1A9VMX6"/>
<feature type="chain" id="PRO_5008399511" description="DUF4794 domain-containing protein" evidence="3">
    <location>
        <begin position="21"/>
        <end position="259"/>
    </location>
</feature>
<dbReference type="Proteomes" id="UP000078200">
    <property type="component" value="Unassembled WGS sequence"/>
</dbReference>
<evidence type="ECO:0000256" key="1">
    <source>
        <dbReference type="SAM" id="Coils"/>
    </source>
</evidence>
<protein>
    <recommendedName>
        <fullName evidence="6">DUF4794 domain-containing protein</fullName>
    </recommendedName>
</protein>
<keyword evidence="5" id="KW-1185">Reference proteome</keyword>
<feature type="coiled-coil region" evidence="1">
    <location>
        <begin position="63"/>
        <end position="90"/>
    </location>
</feature>
<proteinExistence type="predicted"/>
<evidence type="ECO:0000256" key="3">
    <source>
        <dbReference type="SAM" id="SignalP"/>
    </source>
</evidence>
<dbReference type="AlphaFoldDB" id="A0A1A9VMX6"/>
<evidence type="ECO:0000313" key="4">
    <source>
        <dbReference type="EnsemblMetazoa" id="GAUT042128-PA"/>
    </source>
</evidence>
<evidence type="ECO:0000256" key="2">
    <source>
        <dbReference type="SAM" id="MobiDB-lite"/>
    </source>
</evidence>
<feature type="compositionally biased region" description="Basic and acidic residues" evidence="2">
    <location>
        <begin position="220"/>
        <end position="234"/>
    </location>
</feature>
<feature type="region of interest" description="Disordered" evidence="2">
    <location>
        <begin position="209"/>
        <end position="259"/>
    </location>
</feature>
<keyword evidence="1" id="KW-0175">Coiled coil</keyword>
<keyword evidence="3" id="KW-0732">Signal</keyword>
<accession>A0A1A9VMX6</accession>
<sequence length="259" mass="29934">MFYLNIFSLSLLVMILSAFAVEEGQRHLKILSFLPANLREVLYAEPARVDREREPTTKRPLREEKLIDNIEDYENSMEQEVKEEEESRINNPYPLTSNPRFIGFGNYASNGVLVGPGGPTGIIGRPQQYPNAFLNYPSIDYPNFNNGYLAATYPLHPYGMQASYPNQLYPVQPFYTEGYGLANNNFLVGPFPHLRSNINEYDERAKEAESKNLKTIKTNQSDDNRFNKDLEKNQQKQQQQQQQQQQKQNSKTIDNVDKR</sequence>
<name>A0A1A9VMX6_GLOAU</name>
<dbReference type="VEuPathDB" id="VectorBase:GAUT042128"/>